<dbReference type="CDD" id="cd07989">
    <property type="entry name" value="LPLAT_AGPAT-like"/>
    <property type="match status" value="1"/>
</dbReference>
<dbReference type="InterPro" id="IPR002123">
    <property type="entry name" value="Plipid/glycerol_acylTrfase"/>
</dbReference>
<evidence type="ECO:0000256" key="2">
    <source>
        <dbReference type="ARBA" id="ARBA00022679"/>
    </source>
</evidence>
<gene>
    <name evidence="6" type="ORF">SAMN06265222_104129</name>
</gene>
<evidence type="ECO:0000256" key="1">
    <source>
        <dbReference type="ARBA" id="ARBA00005189"/>
    </source>
</evidence>
<dbReference type="PANTHER" id="PTHR10434:SF11">
    <property type="entry name" value="1-ACYL-SN-GLYCEROL-3-PHOSPHATE ACYLTRANSFERASE"/>
    <property type="match status" value="1"/>
</dbReference>
<evidence type="ECO:0000259" key="5">
    <source>
        <dbReference type="SMART" id="SM00563"/>
    </source>
</evidence>
<proteinExistence type="predicted"/>
<keyword evidence="3 6" id="KW-0012">Acyltransferase</keyword>
<sequence length="237" mass="26426">MDEEYITKTLAKGPHDLLRYLFFLILVRPLMLIIMGMNIRNADRLPDTGPAVVVANHNSHLDTLAVMTLMGMHRLHLVRPVAAADYFLKTKWRAWFSIRILGIIPLDRGAKQGDKTSGAKRGERTHPLAPIEAALDANEIVLLFPEGTRGSPEQTQPLQPGIAHLAKRRPHVSLTPLFMHGLGKALPRGEGLLVPFICDIYVGDAVHWPGDKKALMQELQSAMDSLEQDSHRPEFIC</sequence>
<dbReference type="Pfam" id="PF01553">
    <property type="entry name" value="Acyltransferase"/>
    <property type="match status" value="1"/>
</dbReference>
<reference evidence="6 7" key="1">
    <citation type="submission" date="2017-05" db="EMBL/GenBank/DDBJ databases">
        <authorList>
            <person name="Varghese N."/>
            <person name="Submissions S."/>
        </authorList>
    </citation>
    <scope>NUCLEOTIDE SEQUENCE [LARGE SCALE GENOMIC DNA]</scope>
    <source>
        <strain evidence="6 7">DSM 25457</strain>
    </source>
</reference>
<evidence type="ECO:0000256" key="3">
    <source>
        <dbReference type="ARBA" id="ARBA00023315"/>
    </source>
</evidence>
<evidence type="ECO:0000256" key="4">
    <source>
        <dbReference type="SAM" id="Phobius"/>
    </source>
</evidence>
<evidence type="ECO:0000313" key="6">
    <source>
        <dbReference type="EMBL" id="SMP53558.1"/>
    </source>
</evidence>
<keyword evidence="2" id="KW-0808">Transferase</keyword>
<keyword evidence="4" id="KW-0472">Membrane</keyword>
<protein>
    <submittedName>
        <fullName evidence="6">1-acyl-sn-glycerol-3-phosphate acyltransferase</fullName>
    </submittedName>
</protein>
<keyword evidence="4" id="KW-1133">Transmembrane helix</keyword>
<name>A0ABY1PZM4_9BACT</name>
<evidence type="ECO:0000313" key="7">
    <source>
        <dbReference type="Proteomes" id="UP001158067"/>
    </source>
</evidence>
<comment type="caution">
    <text evidence="6">The sequence shown here is derived from an EMBL/GenBank/DDBJ whole genome shotgun (WGS) entry which is preliminary data.</text>
</comment>
<comment type="pathway">
    <text evidence="1">Lipid metabolism.</text>
</comment>
<feature type="domain" description="Phospholipid/glycerol acyltransferase" evidence="5">
    <location>
        <begin position="51"/>
        <end position="182"/>
    </location>
</feature>
<keyword evidence="4" id="KW-0812">Transmembrane</keyword>
<keyword evidence="7" id="KW-1185">Reference proteome</keyword>
<dbReference type="Proteomes" id="UP001158067">
    <property type="component" value="Unassembled WGS sequence"/>
</dbReference>
<organism evidence="6 7">
    <name type="scientific">Neorhodopirellula lusitana</name>
    <dbReference type="NCBI Taxonomy" id="445327"/>
    <lineage>
        <taxon>Bacteria</taxon>
        <taxon>Pseudomonadati</taxon>
        <taxon>Planctomycetota</taxon>
        <taxon>Planctomycetia</taxon>
        <taxon>Pirellulales</taxon>
        <taxon>Pirellulaceae</taxon>
        <taxon>Neorhodopirellula</taxon>
    </lineage>
</organism>
<dbReference type="SUPFAM" id="SSF69593">
    <property type="entry name" value="Glycerol-3-phosphate (1)-acyltransferase"/>
    <property type="match status" value="1"/>
</dbReference>
<dbReference type="RefSeq" id="WP_283432318.1">
    <property type="nucleotide sequence ID" value="NZ_FXUG01000004.1"/>
</dbReference>
<dbReference type="EMBL" id="FXUG01000004">
    <property type="protein sequence ID" value="SMP53558.1"/>
    <property type="molecule type" value="Genomic_DNA"/>
</dbReference>
<dbReference type="PANTHER" id="PTHR10434">
    <property type="entry name" value="1-ACYL-SN-GLYCEROL-3-PHOSPHATE ACYLTRANSFERASE"/>
    <property type="match status" value="1"/>
</dbReference>
<dbReference type="GO" id="GO:0016746">
    <property type="term" value="F:acyltransferase activity"/>
    <property type="evidence" value="ECO:0007669"/>
    <property type="project" value="UniProtKB-KW"/>
</dbReference>
<accession>A0ABY1PZM4</accession>
<feature type="transmembrane region" description="Helical" evidence="4">
    <location>
        <begin position="20"/>
        <end position="39"/>
    </location>
</feature>
<dbReference type="SMART" id="SM00563">
    <property type="entry name" value="PlsC"/>
    <property type="match status" value="1"/>
</dbReference>